<organism evidence="2 3">
    <name type="scientific">Panagrellus redivivus</name>
    <name type="common">Microworm</name>
    <dbReference type="NCBI Taxonomy" id="6233"/>
    <lineage>
        <taxon>Eukaryota</taxon>
        <taxon>Metazoa</taxon>
        <taxon>Ecdysozoa</taxon>
        <taxon>Nematoda</taxon>
        <taxon>Chromadorea</taxon>
        <taxon>Rhabditida</taxon>
        <taxon>Tylenchina</taxon>
        <taxon>Panagrolaimomorpha</taxon>
        <taxon>Panagrolaimoidea</taxon>
        <taxon>Panagrolaimidae</taxon>
        <taxon>Panagrellus</taxon>
    </lineage>
</organism>
<keyword evidence="1" id="KW-0472">Membrane</keyword>
<dbReference type="Proteomes" id="UP000492821">
    <property type="component" value="Unassembled WGS sequence"/>
</dbReference>
<keyword evidence="1" id="KW-0812">Transmembrane</keyword>
<sequence>MNYIVGFWRDDYERLFNCSAYTFDEWKSFGTPNALVGTFYLVMGFTYEIIYLPFLFIMVKSEFLKLSCYKLMFLLGLIDVTCISLGSICYGMLAFKGAVFCMYPTFIFCVGAAALSMWCGACCTCTILAINRSLDIVSPHHARMIFAGKKTLFVMLIPVFYIFYYFIFASPIIFNSLAYAGFFDPYIGTPLAGNDIDINYPHVVHSINNVVVIFVIIGAYGFLCVALTIQYRGAESVRLSKMQRQTFIQSSIICTFITIAALIYVWMQFLPTPTWVVVMGQIVWQSAHGSTGIIYMTLNPTMRREAFKLYLYPFRRATGRGTVGTSNSIKVPQVTNTHSSQY</sequence>
<accession>A0A7E4UNA2</accession>
<keyword evidence="1" id="KW-1133">Transmembrane helix</keyword>
<dbReference type="InterPro" id="IPR019425">
    <property type="entry name" value="7TM_GPCR_serpentine_rcpt_Srt"/>
</dbReference>
<feature type="transmembrane region" description="Helical" evidence="1">
    <location>
        <begin position="105"/>
        <end position="130"/>
    </location>
</feature>
<proteinExistence type="predicted"/>
<feature type="transmembrane region" description="Helical" evidence="1">
    <location>
        <begin position="210"/>
        <end position="229"/>
    </location>
</feature>
<dbReference type="PANTHER" id="PTHR23021">
    <property type="entry name" value="SERPENTINE RECEPTOR, CLASS T"/>
    <property type="match status" value="1"/>
</dbReference>
<dbReference type="SUPFAM" id="SSF81321">
    <property type="entry name" value="Family A G protein-coupled receptor-like"/>
    <property type="match status" value="1"/>
</dbReference>
<feature type="transmembrane region" description="Helical" evidence="1">
    <location>
        <begin position="39"/>
        <end position="59"/>
    </location>
</feature>
<evidence type="ECO:0000256" key="1">
    <source>
        <dbReference type="SAM" id="Phobius"/>
    </source>
</evidence>
<reference evidence="2" key="1">
    <citation type="journal article" date="2013" name="Genetics">
        <title>The draft genome and transcriptome of Panagrellus redivivus are shaped by the harsh demands of a free-living lifestyle.</title>
        <authorList>
            <person name="Srinivasan J."/>
            <person name="Dillman A.R."/>
            <person name="Macchietto M.G."/>
            <person name="Heikkinen L."/>
            <person name="Lakso M."/>
            <person name="Fracchia K.M."/>
            <person name="Antoshechkin I."/>
            <person name="Mortazavi A."/>
            <person name="Wong G."/>
            <person name="Sternberg P.W."/>
        </authorList>
    </citation>
    <scope>NUCLEOTIDE SEQUENCE [LARGE SCALE GENOMIC DNA]</scope>
    <source>
        <strain evidence="2">MT8872</strain>
    </source>
</reference>
<name>A0A7E4UNA2_PANRE</name>
<dbReference type="WBParaSite" id="Pan_g1079.t1">
    <property type="protein sequence ID" value="Pan_g1079.t1"/>
    <property type="gene ID" value="Pan_g1079"/>
</dbReference>
<evidence type="ECO:0000313" key="2">
    <source>
        <dbReference type="Proteomes" id="UP000492821"/>
    </source>
</evidence>
<dbReference type="AlphaFoldDB" id="A0A7E4UNA2"/>
<feature type="transmembrane region" description="Helical" evidence="1">
    <location>
        <begin position="71"/>
        <end position="93"/>
    </location>
</feature>
<feature type="transmembrane region" description="Helical" evidence="1">
    <location>
        <begin position="275"/>
        <end position="298"/>
    </location>
</feature>
<evidence type="ECO:0000313" key="3">
    <source>
        <dbReference type="WBParaSite" id="Pan_g1079.t1"/>
    </source>
</evidence>
<dbReference type="Pfam" id="PF10321">
    <property type="entry name" value="7TM_GPCR_Srt"/>
    <property type="match status" value="1"/>
</dbReference>
<feature type="transmembrane region" description="Helical" evidence="1">
    <location>
        <begin position="250"/>
        <end position="269"/>
    </location>
</feature>
<protein>
    <submittedName>
        <fullName evidence="3">Serpentine Receptor, class T</fullName>
    </submittedName>
</protein>
<feature type="transmembrane region" description="Helical" evidence="1">
    <location>
        <begin position="151"/>
        <end position="174"/>
    </location>
</feature>
<reference evidence="3" key="2">
    <citation type="submission" date="2020-10" db="UniProtKB">
        <authorList>
            <consortium name="WormBaseParasite"/>
        </authorList>
    </citation>
    <scope>IDENTIFICATION</scope>
</reference>
<keyword evidence="2" id="KW-1185">Reference proteome</keyword>
<dbReference type="PANTHER" id="PTHR23021:SF37">
    <property type="entry name" value="SERPENTINE RECEPTOR, CLASS T"/>
    <property type="match status" value="1"/>
</dbReference>